<evidence type="ECO:0000313" key="2">
    <source>
        <dbReference type="Proteomes" id="UP001165289"/>
    </source>
</evidence>
<accession>A0AAV7K2T8</accession>
<reference evidence="1 2" key="1">
    <citation type="journal article" date="2023" name="BMC Biol.">
        <title>The compact genome of the sponge Oopsacas minuta (Hexactinellida) is lacking key metazoan core genes.</title>
        <authorList>
            <person name="Santini S."/>
            <person name="Schenkelaars Q."/>
            <person name="Jourda C."/>
            <person name="Duchesne M."/>
            <person name="Belahbib H."/>
            <person name="Rocher C."/>
            <person name="Selva M."/>
            <person name="Riesgo A."/>
            <person name="Vervoort M."/>
            <person name="Leys S.P."/>
            <person name="Kodjabachian L."/>
            <person name="Le Bivic A."/>
            <person name="Borchiellini C."/>
            <person name="Claverie J.M."/>
            <person name="Renard E."/>
        </authorList>
    </citation>
    <scope>NUCLEOTIDE SEQUENCE [LARGE SCALE GENOMIC DNA]</scope>
    <source>
        <strain evidence="1">SPO-2</strain>
    </source>
</reference>
<comment type="caution">
    <text evidence="1">The sequence shown here is derived from an EMBL/GenBank/DDBJ whole genome shotgun (WGS) entry which is preliminary data.</text>
</comment>
<gene>
    <name evidence="1" type="ORF">LOD99_2768</name>
</gene>
<dbReference type="AlphaFoldDB" id="A0AAV7K2T8"/>
<protein>
    <submittedName>
        <fullName evidence="1">Kelch domain-containing protein 3</fullName>
    </submittedName>
</protein>
<dbReference type="InterPro" id="IPR015915">
    <property type="entry name" value="Kelch-typ_b-propeller"/>
</dbReference>
<dbReference type="PANTHER" id="PTHR46461">
    <property type="entry name" value="KELCH DOMAIN-CONTAINING PROTEIN 3"/>
    <property type="match status" value="1"/>
</dbReference>
<organism evidence="1 2">
    <name type="scientific">Oopsacas minuta</name>
    <dbReference type="NCBI Taxonomy" id="111878"/>
    <lineage>
        <taxon>Eukaryota</taxon>
        <taxon>Metazoa</taxon>
        <taxon>Porifera</taxon>
        <taxon>Hexactinellida</taxon>
        <taxon>Hexasterophora</taxon>
        <taxon>Lyssacinosida</taxon>
        <taxon>Leucopsacidae</taxon>
        <taxon>Oopsacas</taxon>
    </lineage>
</organism>
<dbReference type="GO" id="GO:0003682">
    <property type="term" value="F:chromatin binding"/>
    <property type="evidence" value="ECO:0007669"/>
    <property type="project" value="InterPro"/>
</dbReference>
<sequence>MVESSDPNWRELNYPGFPPRVNHSSACDYENYIIYSSGGFYVDAKAALEHNPMVELVVDIYQLKLRDFNPKWEMIYPNTAEPKYNRHTMPRHGHCMFLHKGKLVLIGGNGNNRRAMDVPAMLSVFNLETGAFEENVKQRGHIPIERDTHACCQVGDLVYMHGGIERNHMSILSTFSNELYSLDMNTYRWMLYPALGCSNEVHLMFHSLNYHNDRLYAFGGEYSPGDFFSSEHSNKVHYYDLQKGEWNPVVTQGVPPAPRRSHITLKFRGNLVVFGGACKEAAAFYNDIFFFNLQTNTWTEVIPSGKRPIARRRCGYSLIDDSLYIFGGITPHPDTVSKNTLSRVFYHPHTENMIDLHDMHVLSLDPTLKSLSMLTVLKNSLDESVLFLKLPFNLRKDYIKFKELRNVDQQNSNIIACPDDFVTHEAM</sequence>
<dbReference type="EMBL" id="JAKMXF010000221">
    <property type="protein sequence ID" value="KAI6654889.1"/>
    <property type="molecule type" value="Genomic_DNA"/>
</dbReference>
<dbReference type="PANTHER" id="PTHR46461:SF1">
    <property type="entry name" value="KELCH DOMAIN-CONTAINING PROTEIN 3"/>
    <property type="match status" value="1"/>
</dbReference>
<evidence type="ECO:0000313" key="1">
    <source>
        <dbReference type="EMBL" id="KAI6654889.1"/>
    </source>
</evidence>
<keyword evidence="2" id="KW-1185">Reference proteome</keyword>
<dbReference type="Gene3D" id="2.120.10.80">
    <property type="entry name" value="Kelch-type beta propeller"/>
    <property type="match status" value="2"/>
</dbReference>
<dbReference type="SUPFAM" id="SSF117281">
    <property type="entry name" value="Kelch motif"/>
    <property type="match status" value="2"/>
</dbReference>
<dbReference type="InterPro" id="IPR052637">
    <property type="entry name" value="KLHDC3-like"/>
</dbReference>
<dbReference type="Pfam" id="PF24681">
    <property type="entry name" value="Kelch_KLHDC2_KLHL20_DRC7"/>
    <property type="match status" value="1"/>
</dbReference>
<dbReference type="Proteomes" id="UP001165289">
    <property type="component" value="Unassembled WGS sequence"/>
</dbReference>
<dbReference type="GO" id="GO:0005737">
    <property type="term" value="C:cytoplasm"/>
    <property type="evidence" value="ECO:0007669"/>
    <property type="project" value="TreeGrafter"/>
</dbReference>
<name>A0AAV7K2T8_9METZ</name>
<proteinExistence type="predicted"/>